<evidence type="ECO:0000313" key="4">
    <source>
        <dbReference type="EMBL" id="KAF4982324.1"/>
    </source>
</evidence>
<organism evidence="4 5">
    <name type="scientific">Fusarium zealandicum</name>
    <dbReference type="NCBI Taxonomy" id="1053134"/>
    <lineage>
        <taxon>Eukaryota</taxon>
        <taxon>Fungi</taxon>
        <taxon>Dikarya</taxon>
        <taxon>Ascomycota</taxon>
        <taxon>Pezizomycotina</taxon>
        <taxon>Sordariomycetes</taxon>
        <taxon>Hypocreomycetidae</taxon>
        <taxon>Hypocreales</taxon>
        <taxon>Nectriaceae</taxon>
        <taxon>Fusarium</taxon>
        <taxon>Fusarium staphyleae species complex</taxon>
    </lineage>
</organism>
<evidence type="ECO:0008006" key="6">
    <source>
        <dbReference type="Google" id="ProtNLM"/>
    </source>
</evidence>
<evidence type="ECO:0000313" key="5">
    <source>
        <dbReference type="Proteomes" id="UP000635477"/>
    </source>
</evidence>
<feature type="repeat" description="ANK" evidence="3">
    <location>
        <begin position="347"/>
        <end position="379"/>
    </location>
</feature>
<accession>A0A8H4XN57</accession>
<reference evidence="4" key="2">
    <citation type="submission" date="2020-05" db="EMBL/GenBank/DDBJ databases">
        <authorList>
            <person name="Kim H.-S."/>
            <person name="Proctor R.H."/>
            <person name="Brown D.W."/>
        </authorList>
    </citation>
    <scope>NUCLEOTIDE SEQUENCE</scope>
    <source>
        <strain evidence="4">NRRL 22465</strain>
    </source>
</reference>
<dbReference type="GO" id="GO:0085020">
    <property type="term" value="P:protein K6-linked ubiquitination"/>
    <property type="evidence" value="ECO:0007669"/>
    <property type="project" value="TreeGrafter"/>
</dbReference>
<dbReference type="Proteomes" id="UP000635477">
    <property type="component" value="Unassembled WGS sequence"/>
</dbReference>
<dbReference type="SUPFAM" id="SSF48403">
    <property type="entry name" value="Ankyrin repeat"/>
    <property type="match status" value="1"/>
</dbReference>
<evidence type="ECO:0000256" key="3">
    <source>
        <dbReference type="PROSITE-ProRule" id="PRU00023"/>
    </source>
</evidence>
<evidence type="ECO:0000256" key="2">
    <source>
        <dbReference type="ARBA" id="ARBA00023043"/>
    </source>
</evidence>
<sequence length="610" mass="67389">MNGPAGVYRHSLPPDEGPRCIPHIKKKRPKTYNTGYSLVVTDPTTNPALRSLTLGERTGPRIFCELWSLAKCTWAEKPPLPSAAAECCLGENLSFATRESPPSSTSHLPDKHVQWTSSAQVGHLIWKIDQLIASYREADSSIRRLCTQLELFKGTVTELGKWLQRAPRISHDFEDTLNTSLVSCRGTLVSIESHIKKVTPKASPGLGVKGRAWHVWDEPIVCRWEQMIVNQMQMVDMYIRMLHLKNPIEQDTILAKESTKAVIERGKDDRWSLRALIQNVTLGSRARRKLSTELCTACRSEDIVKIHDLVGRALQTGELTVVETLLQYGAEVNMSQDNLGSAIGDAAAATPLAAAIESGQVTLVNLLIRHGAKVVSESSETPLLQAVRGGDVDIVKALLEAGAIDEINNHDQGGRTPLFAALENDHVEIVRELARYGANVKHRRMSLSALSLAMDQGRLSAAIKLIRAGADVDFNNTATSGDPVGCFQDILPAGYIDSRGIYTPGESVFESYVMLLTYLLTTGLPVQGDQGKVRLLDVDSAKSRRSSSVLKFFGRTPSDMPFQERCNYLIKEVSNDLPEKRREMFLEGKAVMGVSRHDREVLRFLFGSEQ</sequence>
<dbReference type="OrthoDB" id="20872at2759"/>
<dbReference type="InterPro" id="IPR002110">
    <property type="entry name" value="Ankyrin_rpt"/>
</dbReference>
<dbReference type="PANTHER" id="PTHR24171:SF8">
    <property type="entry name" value="BRCA1-ASSOCIATED RING DOMAIN PROTEIN 1"/>
    <property type="match status" value="1"/>
</dbReference>
<dbReference type="Pfam" id="PF12796">
    <property type="entry name" value="Ank_2"/>
    <property type="match status" value="2"/>
</dbReference>
<dbReference type="InterPro" id="IPR036770">
    <property type="entry name" value="Ankyrin_rpt-contain_sf"/>
</dbReference>
<dbReference type="AlphaFoldDB" id="A0A8H4XN57"/>
<evidence type="ECO:0000256" key="1">
    <source>
        <dbReference type="ARBA" id="ARBA00022737"/>
    </source>
</evidence>
<dbReference type="Gene3D" id="1.25.40.20">
    <property type="entry name" value="Ankyrin repeat-containing domain"/>
    <property type="match status" value="1"/>
</dbReference>
<keyword evidence="1" id="KW-0677">Repeat</keyword>
<reference evidence="4" key="1">
    <citation type="journal article" date="2020" name="BMC Genomics">
        <title>Correction to: Identification and distribution of gene clusters required for synthesis of sphingolipid metabolism inhibitors in diverse species of the filamentous fungus Fusarium.</title>
        <authorList>
            <person name="Kim H.S."/>
            <person name="Lohmar J.M."/>
            <person name="Busman M."/>
            <person name="Brown D.W."/>
            <person name="Naumann T.A."/>
            <person name="Divon H.H."/>
            <person name="Lysoe E."/>
            <person name="Uhlig S."/>
            <person name="Proctor R.H."/>
        </authorList>
    </citation>
    <scope>NUCLEOTIDE SEQUENCE</scope>
    <source>
        <strain evidence="4">NRRL 22465</strain>
    </source>
</reference>
<dbReference type="PROSITE" id="PS50088">
    <property type="entry name" value="ANK_REPEAT"/>
    <property type="match status" value="3"/>
</dbReference>
<proteinExistence type="predicted"/>
<keyword evidence="5" id="KW-1185">Reference proteome</keyword>
<keyword evidence="2 3" id="KW-0040">ANK repeat</keyword>
<dbReference type="SMART" id="SM00248">
    <property type="entry name" value="ANK"/>
    <property type="match status" value="5"/>
</dbReference>
<feature type="repeat" description="ANK" evidence="3">
    <location>
        <begin position="413"/>
        <end position="445"/>
    </location>
</feature>
<dbReference type="PROSITE" id="PS50297">
    <property type="entry name" value="ANK_REP_REGION"/>
    <property type="match status" value="3"/>
</dbReference>
<gene>
    <name evidence="4" type="ORF">FZEAL_2023</name>
</gene>
<dbReference type="PANTHER" id="PTHR24171">
    <property type="entry name" value="ANKYRIN REPEAT DOMAIN-CONTAINING PROTEIN 39-RELATED"/>
    <property type="match status" value="1"/>
</dbReference>
<name>A0A8H4XN57_9HYPO</name>
<dbReference type="GO" id="GO:0004842">
    <property type="term" value="F:ubiquitin-protein transferase activity"/>
    <property type="evidence" value="ECO:0007669"/>
    <property type="project" value="TreeGrafter"/>
</dbReference>
<protein>
    <recommendedName>
        <fullName evidence="6">Ankyrin repeat protein</fullName>
    </recommendedName>
</protein>
<comment type="caution">
    <text evidence="4">The sequence shown here is derived from an EMBL/GenBank/DDBJ whole genome shotgun (WGS) entry which is preliminary data.</text>
</comment>
<feature type="repeat" description="ANK" evidence="3">
    <location>
        <begin position="378"/>
        <end position="410"/>
    </location>
</feature>
<dbReference type="EMBL" id="JABEYC010000126">
    <property type="protein sequence ID" value="KAF4982324.1"/>
    <property type="molecule type" value="Genomic_DNA"/>
</dbReference>